<dbReference type="SUPFAM" id="SSF48452">
    <property type="entry name" value="TPR-like"/>
    <property type="match status" value="1"/>
</dbReference>
<dbReference type="PROSITE" id="PS51257">
    <property type="entry name" value="PROKAR_LIPOPROTEIN"/>
    <property type="match status" value="1"/>
</dbReference>
<dbReference type="EMBL" id="JACXAC010000007">
    <property type="protein sequence ID" value="MBD2724510.1"/>
    <property type="molecule type" value="Genomic_DNA"/>
</dbReference>
<dbReference type="Pfam" id="PF07980">
    <property type="entry name" value="SusD_RagB"/>
    <property type="match status" value="1"/>
</dbReference>
<feature type="domain" description="RagB/SusD" evidence="6">
    <location>
        <begin position="351"/>
        <end position="633"/>
    </location>
</feature>
<evidence type="ECO:0000259" key="7">
    <source>
        <dbReference type="Pfam" id="PF14322"/>
    </source>
</evidence>
<dbReference type="RefSeq" id="WP_190928387.1">
    <property type="nucleotide sequence ID" value="NZ_JACXAC010000007.1"/>
</dbReference>
<comment type="subcellular location">
    <subcellularLocation>
        <location evidence="1">Cell outer membrane</location>
    </subcellularLocation>
</comment>
<comment type="similarity">
    <text evidence="2">Belongs to the SusD family.</text>
</comment>
<proteinExistence type="inferred from homology"/>
<dbReference type="InterPro" id="IPR012944">
    <property type="entry name" value="SusD_RagB_dom"/>
</dbReference>
<feature type="domain" description="SusD-like N-terminal" evidence="7">
    <location>
        <begin position="85"/>
        <end position="237"/>
    </location>
</feature>
<keyword evidence="3" id="KW-0732">Signal</keyword>
<evidence type="ECO:0000313" key="8">
    <source>
        <dbReference type="EMBL" id="MBD2724510.1"/>
    </source>
</evidence>
<comment type="caution">
    <text evidence="8">The sequence shown here is derived from an EMBL/GenBank/DDBJ whole genome shotgun (WGS) entry which is preliminary data.</text>
</comment>
<sequence length="633" mass="69107">MKSFHSFGRVALAAVVLAGAGGLLSSCKDYLEVEPLALNTTEYTFSSVSGATAAVIGAYDPLSGDNGYGTRISMYYPLDSDELIGSAGAADGARRSIARYTALPNNTEINNPWNQLYQGVERSNICIDQIPKMALYTGGSATDMAALKRLHGEALTLRAQYLFELVRNWGNVPVQFTPAVSGQDFNLPNSNSNATLKQLVDDLLVAENLLPWRSQAGAANERITKGAAKALRARIALYRGGYSLQGNQMTRPADYLDYYRIARQECQELMTPTARLEHNLNPSFLEVFKSMNELRNESSNEIMFQVGMGTATGASGSKLGYYNGPRLQNPSSIYGSTQGAVTIAPPYFYAFDSTDTRRDVTITTYGIASTGTFQIGVALNSATDGKWRRDWHIPPVTGSVNYLDYNWPIIRFADVLLMFAEAENELNSAPTQAAQDAFMEVRTRGFGGNRALATSTLAQAGFSLTSKASFFNAIVNERYIEFGGEGIRKYDLLRWNLFETKMAEVKNNIEKMAQGLPPYQNVPLYQYYRTPTGPSLAVQPIQWVRSFYRPSPTPNTAPAGTTRVNWRQAIDASYVANTKPSGTVYTLPGATTSVTSVGSGLAAEYQPGKGKELLPIPQATISADPALKQNFGY</sequence>
<dbReference type="Pfam" id="PF14322">
    <property type="entry name" value="SusD-like_3"/>
    <property type="match status" value="1"/>
</dbReference>
<organism evidence="8 9">
    <name type="scientific">Hymenobacter armeniacus</name>
    <dbReference type="NCBI Taxonomy" id="2771358"/>
    <lineage>
        <taxon>Bacteria</taxon>
        <taxon>Pseudomonadati</taxon>
        <taxon>Bacteroidota</taxon>
        <taxon>Cytophagia</taxon>
        <taxon>Cytophagales</taxon>
        <taxon>Hymenobacteraceae</taxon>
        <taxon>Hymenobacter</taxon>
    </lineage>
</organism>
<keyword evidence="9" id="KW-1185">Reference proteome</keyword>
<evidence type="ECO:0000256" key="5">
    <source>
        <dbReference type="ARBA" id="ARBA00023237"/>
    </source>
</evidence>
<evidence type="ECO:0000259" key="6">
    <source>
        <dbReference type="Pfam" id="PF07980"/>
    </source>
</evidence>
<dbReference type="Gene3D" id="1.25.40.390">
    <property type="match status" value="1"/>
</dbReference>
<evidence type="ECO:0000256" key="1">
    <source>
        <dbReference type="ARBA" id="ARBA00004442"/>
    </source>
</evidence>
<accession>A0ABR8K0F5</accession>
<evidence type="ECO:0000256" key="4">
    <source>
        <dbReference type="ARBA" id="ARBA00023136"/>
    </source>
</evidence>
<evidence type="ECO:0000256" key="3">
    <source>
        <dbReference type="ARBA" id="ARBA00022729"/>
    </source>
</evidence>
<gene>
    <name evidence="8" type="ORF">IC234_20445</name>
</gene>
<dbReference type="InterPro" id="IPR033985">
    <property type="entry name" value="SusD-like_N"/>
</dbReference>
<protein>
    <submittedName>
        <fullName evidence="8">RagB/SusD family nutrient uptake outer membrane protein</fullName>
    </submittedName>
</protein>
<evidence type="ECO:0000256" key="2">
    <source>
        <dbReference type="ARBA" id="ARBA00006275"/>
    </source>
</evidence>
<name>A0ABR8K0F5_9BACT</name>
<keyword evidence="5" id="KW-0998">Cell outer membrane</keyword>
<keyword evidence="4" id="KW-0472">Membrane</keyword>
<evidence type="ECO:0000313" key="9">
    <source>
        <dbReference type="Proteomes" id="UP000606003"/>
    </source>
</evidence>
<dbReference type="InterPro" id="IPR011990">
    <property type="entry name" value="TPR-like_helical_dom_sf"/>
</dbReference>
<reference evidence="8 9" key="1">
    <citation type="submission" date="2020-09" db="EMBL/GenBank/DDBJ databases">
        <authorList>
            <person name="Kim M.K."/>
        </authorList>
    </citation>
    <scope>NUCLEOTIDE SEQUENCE [LARGE SCALE GENOMIC DNA]</scope>
    <source>
        <strain evidence="8 9">BT189</strain>
    </source>
</reference>
<dbReference type="Proteomes" id="UP000606003">
    <property type="component" value="Unassembled WGS sequence"/>
</dbReference>